<evidence type="ECO:0000256" key="1">
    <source>
        <dbReference type="SAM" id="Phobius"/>
    </source>
</evidence>
<name>A0A382WXX6_9ZZZZ</name>
<keyword evidence="1" id="KW-0812">Transmembrane</keyword>
<evidence type="ECO:0000313" key="2">
    <source>
        <dbReference type="EMBL" id="SVD63484.1"/>
    </source>
</evidence>
<dbReference type="EMBL" id="UINC01163265">
    <property type="protein sequence ID" value="SVD63484.1"/>
    <property type="molecule type" value="Genomic_DNA"/>
</dbReference>
<feature type="transmembrane region" description="Helical" evidence="1">
    <location>
        <begin position="12"/>
        <end position="32"/>
    </location>
</feature>
<keyword evidence="1" id="KW-0472">Membrane</keyword>
<accession>A0A382WXX6</accession>
<protein>
    <recommendedName>
        <fullName evidence="3">Peptidase S11 D-alanyl-D-alanine carboxypeptidase A N-terminal domain-containing protein</fullName>
    </recommendedName>
</protein>
<proteinExistence type="predicted"/>
<dbReference type="AlphaFoldDB" id="A0A382WXX6"/>
<keyword evidence="1" id="KW-1133">Transmembrane helix</keyword>
<gene>
    <name evidence="2" type="ORF">METZ01_LOCUS416338</name>
</gene>
<reference evidence="2" key="1">
    <citation type="submission" date="2018-05" db="EMBL/GenBank/DDBJ databases">
        <authorList>
            <person name="Lanie J.A."/>
            <person name="Ng W.-L."/>
            <person name="Kazmierczak K.M."/>
            <person name="Andrzejewski T.M."/>
            <person name="Davidsen T.M."/>
            <person name="Wayne K.J."/>
            <person name="Tettelin H."/>
            <person name="Glass J.I."/>
            <person name="Rusch D."/>
            <person name="Podicherti R."/>
            <person name="Tsui H.-C.T."/>
            <person name="Winkler M.E."/>
        </authorList>
    </citation>
    <scope>NUCLEOTIDE SEQUENCE</scope>
</reference>
<sequence length="63" mass="7189">MNFLIFLKKLFYYLFVIILANIPFLIFSQSFIPDPPSLNASSYILIEATTGKIIAEQDSDLET</sequence>
<feature type="non-terminal residue" evidence="2">
    <location>
        <position position="63"/>
    </location>
</feature>
<evidence type="ECO:0008006" key="3">
    <source>
        <dbReference type="Google" id="ProtNLM"/>
    </source>
</evidence>
<organism evidence="2">
    <name type="scientific">marine metagenome</name>
    <dbReference type="NCBI Taxonomy" id="408172"/>
    <lineage>
        <taxon>unclassified sequences</taxon>
        <taxon>metagenomes</taxon>
        <taxon>ecological metagenomes</taxon>
    </lineage>
</organism>